<dbReference type="SUPFAM" id="SSF51621">
    <property type="entry name" value="Phosphoenolpyruvate/pyruvate domain"/>
    <property type="match status" value="1"/>
</dbReference>
<evidence type="ECO:0000313" key="5">
    <source>
        <dbReference type="EMBL" id="CAH0536652.1"/>
    </source>
</evidence>
<gene>
    <name evidence="5" type="primary">garL</name>
    <name evidence="5" type="ORF">VMF7928_00606</name>
</gene>
<evidence type="ECO:0000256" key="3">
    <source>
        <dbReference type="ARBA" id="ARBA00023239"/>
    </source>
</evidence>
<evidence type="ECO:0000256" key="1">
    <source>
        <dbReference type="ARBA" id="ARBA00005568"/>
    </source>
</evidence>
<dbReference type="RefSeq" id="WP_237360005.1">
    <property type="nucleotide sequence ID" value="NZ_CAKLDM010000001.1"/>
</dbReference>
<organism evidence="5 6">
    <name type="scientific">Vibrio marisflavi CECT 7928</name>
    <dbReference type="NCBI Taxonomy" id="634439"/>
    <lineage>
        <taxon>Bacteria</taxon>
        <taxon>Pseudomonadati</taxon>
        <taxon>Pseudomonadota</taxon>
        <taxon>Gammaproteobacteria</taxon>
        <taxon>Vibrionales</taxon>
        <taxon>Vibrionaceae</taxon>
        <taxon>Vibrio</taxon>
    </lineage>
</organism>
<feature type="domain" description="HpcH/HpaI aldolase/citrate lyase" evidence="4">
    <location>
        <begin position="14"/>
        <end position="233"/>
    </location>
</feature>
<dbReference type="EMBL" id="CAKLDM010000001">
    <property type="protein sequence ID" value="CAH0536652.1"/>
    <property type="molecule type" value="Genomic_DNA"/>
</dbReference>
<dbReference type="InterPro" id="IPR040442">
    <property type="entry name" value="Pyrv_kinase-like_dom_sf"/>
</dbReference>
<keyword evidence="3 5" id="KW-0456">Lyase</keyword>
<comment type="caution">
    <text evidence="5">The sequence shown here is derived from an EMBL/GenBank/DDBJ whole genome shotgun (WGS) entry which is preliminary data.</text>
</comment>
<dbReference type="GO" id="GO:0008672">
    <property type="term" value="F:2-dehydro-3-deoxyglucarate aldolase activity"/>
    <property type="evidence" value="ECO:0007669"/>
    <property type="project" value="UniProtKB-EC"/>
</dbReference>
<dbReference type="PANTHER" id="PTHR30502:SF0">
    <property type="entry name" value="PHOSPHOENOLPYRUVATE CARBOXYLASE FAMILY PROTEIN"/>
    <property type="match status" value="1"/>
</dbReference>
<keyword evidence="2" id="KW-0479">Metal-binding</keyword>
<accession>A0ABM9A062</accession>
<dbReference type="PANTHER" id="PTHR30502">
    <property type="entry name" value="2-KETO-3-DEOXY-L-RHAMNONATE ALDOLASE"/>
    <property type="match status" value="1"/>
</dbReference>
<dbReference type="Pfam" id="PF03328">
    <property type="entry name" value="HpcH_HpaI"/>
    <property type="match status" value="1"/>
</dbReference>
<dbReference type="Proteomes" id="UP000838748">
    <property type="component" value="Unassembled WGS sequence"/>
</dbReference>
<dbReference type="InterPro" id="IPR050251">
    <property type="entry name" value="HpcH-HpaI_aldolase"/>
</dbReference>
<dbReference type="EC" id="4.1.2.20" evidence="5"/>
<dbReference type="InterPro" id="IPR015813">
    <property type="entry name" value="Pyrv/PenolPyrv_kinase-like_dom"/>
</dbReference>
<proteinExistence type="inferred from homology"/>
<comment type="similarity">
    <text evidence="1">Belongs to the HpcH/HpaI aldolase family.</text>
</comment>
<evidence type="ECO:0000259" key="4">
    <source>
        <dbReference type="Pfam" id="PF03328"/>
    </source>
</evidence>
<protein>
    <submittedName>
        <fullName evidence="5">5-keto-4-deoxy-D-glucarate aldolase</fullName>
        <ecNumber evidence="5">4.1.2.20</ecNumber>
    </submittedName>
</protein>
<reference evidence="5" key="1">
    <citation type="submission" date="2021-11" db="EMBL/GenBank/DDBJ databases">
        <authorList>
            <person name="Rodrigo-Torres L."/>
            <person name="Arahal R. D."/>
            <person name="Lucena T."/>
        </authorList>
    </citation>
    <scope>NUCLEOTIDE SEQUENCE</scope>
    <source>
        <strain evidence="5">CECT 7928</strain>
    </source>
</reference>
<dbReference type="Gene3D" id="3.20.20.60">
    <property type="entry name" value="Phosphoenolpyruvate-binding domains"/>
    <property type="match status" value="1"/>
</dbReference>
<evidence type="ECO:0000256" key="2">
    <source>
        <dbReference type="ARBA" id="ARBA00022723"/>
    </source>
</evidence>
<dbReference type="InterPro" id="IPR005000">
    <property type="entry name" value="Aldolase/citrate-lyase_domain"/>
</dbReference>
<evidence type="ECO:0000313" key="6">
    <source>
        <dbReference type="Proteomes" id="UP000838748"/>
    </source>
</evidence>
<keyword evidence="6" id="KW-1185">Reference proteome</keyword>
<name>A0ABM9A062_9VIBR</name>
<sequence>MNFAKQLAKEPLLGTFVKTPHPHIIEVLQYCDLDFLILDAEHSPFDRTSLDLCLMVSNIPTLVRIPDSQPSTILNSLDCGATGILVPHVCSATQAETIVAKCHFGAGGRGYAGSTRAAQYTQKLMQEHLSDSANQTTVVVQIEDIEGVDNVSDIAAVNGVDALFIGQVDLAVAYGESSVNGESVRDASLKIIEVAKSYDKPVGMFVSDAKQIAHWRKLGVSFFGLASEHKMIIDGFKNQRTQVESND</sequence>